<dbReference type="AlphaFoldDB" id="A0A1I8AVF8"/>
<keyword evidence="1" id="KW-1133">Transmembrane helix</keyword>
<keyword evidence="2" id="KW-1185">Reference proteome</keyword>
<keyword evidence="1" id="KW-0472">Membrane</keyword>
<evidence type="ECO:0000313" key="3">
    <source>
        <dbReference type="WBParaSite" id="L893_g9908.t1"/>
    </source>
</evidence>
<keyword evidence="1" id="KW-0812">Transmembrane</keyword>
<reference evidence="3" key="1">
    <citation type="submission" date="2016-11" db="UniProtKB">
        <authorList>
            <consortium name="WormBaseParasite"/>
        </authorList>
    </citation>
    <scope>IDENTIFICATION</scope>
</reference>
<name>A0A1I8AVF8_9BILA</name>
<dbReference type="Proteomes" id="UP000095287">
    <property type="component" value="Unplaced"/>
</dbReference>
<organism evidence="2 3">
    <name type="scientific">Steinernema glaseri</name>
    <dbReference type="NCBI Taxonomy" id="37863"/>
    <lineage>
        <taxon>Eukaryota</taxon>
        <taxon>Metazoa</taxon>
        <taxon>Ecdysozoa</taxon>
        <taxon>Nematoda</taxon>
        <taxon>Chromadorea</taxon>
        <taxon>Rhabditida</taxon>
        <taxon>Tylenchina</taxon>
        <taxon>Panagrolaimomorpha</taxon>
        <taxon>Strongyloidoidea</taxon>
        <taxon>Steinernematidae</taxon>
        <taxon>Steinernema</taxon>
    </lineage>
</organism>
<evidence type="ECO:0000313" key="2">
    <source>
        <dbReference type="Proteomes" id="UP000095287"/>
    </source>
</evidence>
<feature type="transmembrane region" description="Helical" evidence="1">
    <location>
        <begin position="77"/>
        <end position="100"/>
    </location>
</feature>
<protein>
    <submittedName>
        <fullName evidence="3">Uncharacterized protein</fullName>
    </submittedName>
</protein>
<dbReference type="WBParaSite" id="L893_g9908.t1">
    <property type="protein sequence ID" value="L893_g9908.t1"/>
    <property type="gene ID" value="L893_g9908"/>
</dbReference>
<sequence>MTVLQQRSSGPSSLCIKKVTIIAGLSSIILGLSTAYILFLETIPFHYRKFHLMNGAVMAIMGGIVICGVLKRCREAFWFFMTYQCITLFLSTLAFVFAVINDADMRTFIVMFHEGIEVRTHVEGIDPQALPIIVAYLIGMFYVVPIVFLCISLRCYFVIRKATPVDECVVGGF</sequence>
<proteinExistence type="predicted"/>
<feature type="transmembrane region" description="Helical" evidence="1">
    <location>
        <begin position="21"/>
        <end position="39"/>
    </location>
</feature>
<evidence type="ECO:0000256" key="1">
    <source>
        <dbReference type="SAM" id="Phobius"/>
    </source>
</evidence>
<feature type="transmembrane region" description="Helical" evidence="1">
    <location>
        <begin position="129"/>
        <end position="151"/>
    </location>
</feature>
<feature type="transmembrane region" description="Helical" evidence="1">
    <location>
        <begin position="51"/>
        <end position="70"/>
    </location>
</feature>
<accession>A0A1I8AVF8</accession>